<dbReference type="Pfam" id="PF13560">
    <property type="entry name" value="HTH_31"/>
    <property type="match status" value="1"/>
</dbReference>
<keyword evidence="4" id="KW-1185">Reference proteome</keyword>
<evidence type="ECO:0000259" key="2">
    <source>
        <dbReference type="PROSITE" id="PS50943"/>
    </source>
</evidence>
<evidence type="ECO:0000313" key="3">
    <source>
        <dbReference type="EMBL" id="BAY84841.1"/>
    </source>
</evidence>
<feature type="domain" description="HTH cro/C1-type" evidence="2">
    <location>
        <begin position="3"/>
        <end position="59"/>
    </location>
</feature>
<organism evidence="3 4">
    <name type="scientific">Calothrix parasitica NIES-267</name>
    <dbReference type="NCBI Taxonomy" id="1973488"/>
    <lineage>
        <taxon>Bacteria</taxon>
        <taxon>Bacillati</taxon>
        <taxon>Cyanobacteriota</taxon>
        <taxon>Cyanophyceae</taxon>
        <taxon>Nostocales</taxon>
        <taxon>Calotrichaceae</taxon>
        <taxon>Calothrix</taxon>
    </lineage>
</organism>
<dbReference type="InterPro" id="IPR001387">
    <property type="entry name" value="Cro/C1-type_HTH"/>
</dbReference>
<reference evidence="3 4" key="1">
    <citation type="submission" date="2017-06" db="EMBL/GenBank/DDBJ databases">
        <title>Genome sequencing of cyanobaciteial culture collection at National Institute for Environmental Studies (NIES).</title>
        <authorList>
            <person name="Hirose Y."/>
            <person name="Shimura Y."/>
            <person name="Fujisawa T."/>
            <person name="Nakamura Y."/>
            <person name="Kawachi M."/>
        </authorList>
    </citation>
    <scope>NUCLEOTIDE SEQUENCE [LARGE SCALE GENOMIC DNA]</scope>
    <source>
        <strain evidence="3 4">NIES-267</strain>
    </source>
</reference>
<dbReference type="EMBL" id="AP018227">
    <property type="protein sequence ID" value="BAY84841.1"/>
    <property type="molecule type" value="Genomic_DNA"/>
</dbReference>
<feature type="compositionally biased region" description="Basic residues" evidence="1">
    <location>
        <begin position="68"/>
        <end position="79"/>
    </location>
</feature>
<accession>A0A1Z4LUL1</accession>
<evidence type="ECO:0000313" key="4">
    <source>
        <dbReference type="Proteomes" id="UP000218418"/>
    </source>
</evidence>
<dbReference type="SMART" id="SM00530">
    <property type="entry name" value="HTH_XRE"/>
    <property type="match status" value="1"/>
</dbReference>
<proteinExistence type="predicted"/>
<dbReference type="InterPro" id="IPR010982">
    <property type="entry name" value="Lambda_DNA-bd_dom_sf"/>
</dbReference>
<dbReference type="GO" id="GO:0003677">
    <property type="term" value="F:DNA binding"/>
    <property type="evidence" value="ECO:0007669"/>
    <property type="project" value="InterPro"/>
</dbReference>
<feature type="region of interest" description="Disordered" evidence="1">
    <location>
        <begin position="61"/>
        <end position="115"/>
    </location>
</feature>
<dbReference type="OrthoDB" id="461984at2"/>
<dbReference type="Gene3D" id="1.10.260.40">
    <property type="entry name" value="lambda repressor-like DNA-binding domains"/>
    <property type="match status" value="1"/>
</dbReference>
<name>A0A1Z4LUL1_9CYAN</name>
<sequence>MDMQVLRERAGLSRAEVAFRLAISETSVRNWEAGRTEPTMTPKKYWDALRLFKCTPEELAEASEKSINQRHKRKPGRPRRFPEPQLSGQDKRANESATSVTQFNSVEDSTVSSNR</sequence>
<dbReference type="PROSITE" id="PS50943">
    <property type="entry name" value="HTH_CROC1"/>
    <property type="match status" value="1"/>
</dbReference>
<dbReference type="CDD" id="cd00093">
    <property type="entry name" value="HTH_XRE"/>
    <property type="match status" value="1"/>
</dbReference>
<gene>
    <name evidence="3" type="ORF">NIES267_43380</name>
</gene>
<protein>
    <submittedName>
        <fullName evidence="3">XRE family transcriptional regulator</fullName>
    </submittedName>
</protein>
<feature type="compositionally biased region" description="Polar residues" evidence="1">
    <location>
        <begin position="95"/>
        <end position="115"/>
    </location>
</feature>
<dbReference type="Proteomes" id="UP000218418">
    <property type="component" value="Chromosome"/>
</dbReference>
<dbReference type="SUPFAM" id="SSF47413">
    <property type="entry name" value="lambda repressor-like DNA-binding domains"/>
    <property type="match status" value="1"/>
</dbReference>
<dbReference type="AlphaFoldDB" id="A0A1Z4LUL1"/>
<evidence type="ECO:0000256" key="1">
    <source>
        <dbReference type="SAM" id="MobiDB-lite"/>
    </source>
</evidence>